<evidence type="ECO:0000313" key="2">
    <source>
        <dbReference type="Proteomes" id="UP000294723"/>
    </source>
</evidence>
<dbReference type="InterPro" id="IPR011051">
    <property type="entry name" value="RmlC_Cupin_sf"/>
</dbReference>
<organism evidence="1 2">
    <name type="scientific">Saccharopolyspora karakumensis</name>
    <dbReference type="NCBI Taxonomy" id="2530386"/>
    <lineage>
        <taxon>Bacteria</taxon>
        <taxon>Bacillati</taxon>
        <taxon>Actinomycetota</taxon>
        <taxon>Actinomycetes</taxon>
        <taxon>Pseudonocardiales</taxon>
        <taxon>Pseudonocardiaceae</taxon>
        <taxon>Saccharopolyspora</taxon>
    </lineage>
</organism>
<evidence type="ECO:0008006" key="3">
    <source>
        <dbReference type="Google" id="ProtNLM"/>
    </source>
</evidence>
<gene>
    <name evidence="1" type="ORF">E1202_28175</name>
</gene>
<dbReference type="InterPro" id="IPR014710">
    <property type="entry name" value="RmlC-like_jellyroll"/>
</dbReference>
<dbReference type="RefSeq" id="WP_132686364.1">
    <property type="nucleotide sequence ID" value="NZ_SMLA01000071.1"/>
</dbReference>
<dbReference type="CDD" id="cd02208">
    <property type="entry name" value="cupin_RmlC-like"/>
    <property type="match status" value="1"/>
</dbReference>
<protein>
    <recommendedName>
        <fullName evidence="3">Cupin domain-containing protein</fullName>
    </recommendedName>
</protein>
<reference evidence="1 2" key="1">
    <citation type="submission" date="2019-03" db="EMBL/GenBank/DDBJ databases">
        <title>Draft genome sequences of novel Actinobacteria.</title>
        <authorList>
            <person name="Sahin N."/>
            <person name="Ay H."/>
            <person name="Saygin H."/>
        </authorList>
    </citation>
    <scope>NUCLEOTIDE SEQUENCE [LARGE SCALE GENOMIC DNA]</scope>
    <source>
        <strain evidence="1 2">5K548</strain>
    </source>
</reference>
<sequence length="131" mass="14096">MPSPEDTPAVPRILARTDQLAATAGEGETGAIWKLQEGHRDLDSNIIALAPEGTIDAHTGPDLDVLIHVLAGSGQLATDLDTLELTPGALVWLPRRSRRQFTAGPDGLRYLTVHQRRQSLVLDAPPPRTTP</sequence>
<evidence type="ECO:0000313" key="1">
    <source>
        <dbReference type="EMBL" id="TDD81956.1"/>
    </source>
</evidence>
<accession>A0A4R5BBC2</accession>
<dbReference type="AlphaFoldDB" id="A0A4R5BBC2"/>
<dbReference type="EMBL" id="SMLA01000071">
    <property type="protein sequence ID" value="TDD81956.1"/>
    <property type="molecule type" value="Genomic_DNA"/>
</dbReference>
<dbReference type="Gene3D" id="2.60.120.10">
    <property type="entry name" value="Jelly Rolls"/>
    <property type="match status" value="1"/>
</dbReference>
<dbReference type="SUPFAM" id="SSF51182">
    <property type="entry name" value="RmlC-like cupins"/>
    <property type="match status" value="1"/>
</dbReference>
<proteinExistence type="predicted"/>
<dbReference type="Proteomes" id="UP000294723">
    <property type="component" value="Unassembled WGS sequence"/>
</dbReference>
<comment type="caution">
    <text evidence="1">The sequence shown here is derived from an EMBL/GenBank/DDBJ whole genome shotgun (WGS) entry which is preliminary data.</text>
</comment>
<name>A0A4R5BBC2_9PSEU</name>
<keyword evidence="2" id="KW-1185">Reference proteome</keyword>